<reference evidence="14" key="1">
    <citation type="submission" date="2021-12" db="EMBL/GenBank/DDBJ databases">
        <title>Convergent genome expansion in fungi linked to evolution of root-endophyte symbiosis.</title>
        <authorList>
            <consortium name="DOE Joint Genome Institute"/>
            <person name="Ke Y.-H."/>
            <person name="Bonito G."/>
            <person name="Liao H.-L."/>
            <person name="Looney B."/>
            <person name="Rojas-Flechas A."/>
            <person name="Nash J."/>
            <person name="Hameed K."/>
            <person name="Schadt C."/>
            <person name="Martin F."/>
            <person name="Crous P.W."/>
            <person name="Miettinen O."/>
            <person name="Magnuson J.K."/>
            <person name="Labbe J."/>
            <person name="Jacobson D."/>
            <person name="Doktycz M.J."/>
            <person name="Veneault-Fourrey C."/>
            <person name="Kuo A."/>
            <person name="Mondo S."/>
            <person name="Calhoun S."/>
            <person name="Riley R."/>
            <person name="Ohm R."/>
            <person name="LaButti K."/>
            <person name="Andreopoulos B."/>
            <person name="Pangilinan J."/>
            <person name="Nolan M."/>
            <person name="Tritt A."/>
            <person name="Clum A."/>
            <person name="Lipzen A."/>
            <person name="Daum C."/>
            <person name="Barry K."/>
            <person name="Grigoriev I.V."/>
            <person name="Vilgalys R."/>
        </authorList>
    </citation>
    <scope>NUCLEOTIDE SEQUENCE</scope>
    <source>
        <strain evidence="14">PMI_201</strain>
    </source>
</reference>
<keyword evidence="5" id="KW-0238">DNA-binding</keyword>
<feature type="compositionally biased region" description="Basic and acidic residues" evidence="12">
    <location>
        <begin position="20"/>
        <end position="31"/>
    </location>
</feature>
<dbReference type="GeneID" id="70248185"/>
<evidence type="ECO:0000256" key="7">
    <source>
        <dbReference type="ARBA" id="ARBA00023242"/>
    </source>
</evidence>
<feature type="region of interest" description="Disordered" evidence="12">
    <location>
        <begin position="1"/>
        <end position="35"/>
    </location>
</feature>
<keyword evidence="6" id="KW-0804">Transcription</keyword>
<evidence type="ECO:0000256" key="3">
    <source>
        <dbReference type="ARBA" id="ARBA00022833"/>
    </source>
</evidence>
<comment type="similarity">
    <text evidence="8">Belongs to the prtT family.</text>
</comment>
<evidence type="ECO:0000256" key="5">
    <source>
        <dbReference type="ARBA" id="ARBA00023125"/>
    </source>
</evidence>
<dbReference type="PROSITE" id="PS00463">
    <property type="entry name" value="ZN2_CY6_FUNGAL_1"/>
    <property type="match status" value="1"/>
</dbReference>
<dbReference type="Gene3D" id="4.10.240.10">
    <property type="entry name" value="Zn(2)-C6 fungal-type DNA-binding domain"/>
    <property type="match status" value="1"/>
</dbReference>
<dbReference type="PANTHER" id="PTHR31845">
    <property type="entry name" value="FINGER DOMAIN PROTEIN, PUTATIVE-RELATED"/>
    <property type="match status" value="1"/>
</dbReference>
<feature type="compositionally biased region" description="Basic and acidic residues" evidence="12">
    <location>
        <begin position="1"/>
        <end position="10"/>
    </location>
</feature>
<dbReference type="GO" id="GO:0008270">
    <property type="term" value="F:zinc ion binding"/>
    <property type="evidence" value="ECO:0007669"/>
    <property type="project" value="InterPro"/>
</dbReference>
<accession>A0AAD4L242</accession>
<keyword evidence="2" id="KW-0479">Metal-binding</keyword>
<comment type="caution">
    <text evidence="14">The sequence shown here is derived from an EMBL/GenBank/DDBJ whole genome shotgun (WGS) entry which is preliminary data.</text>
</comment>
<dbReference type="GO" id="GO:0005634">
    <property type="term" value="C:nucleus"/>
    <property type="evidence" value="ECO:0007669"/>
    <property type="project" value="UniProtKB-SubCell"/>
</dbReference>
<evidence type="ECO:0000259" key="13">
    <source>
        <dbReference type="PROSITE" id="PS50048"/>
    </source>
</evidence>
<dbReference type="GO" id="GO:0000981">
    <property type="term" value="F:DNA-binding transcription factor activity, RNA polymerase II-specific"/>
    <property type="evidence" value="ECO:0007669"/>
    <property type="project" value="InterPro"/>
</dbReference>
<keyword evidence="11" id="KW-0175">Coiled coil</keyword>
<evidence type="ECO:0000256" key="12">
    <source>
        <dbReference type="SAM" id="MobiDB-lite"/>
    </source>
</evidence>
<dbReference type="RefSeq" id="XP_046077163.1">
    <property type="nucleotide sequence ID" value="XM_046217898.1"/>
</dbReference>
<evidence type="ECO:0000313" key="14">
    <source>
        <dbReference type="EMBL" id="KAH8704145.1"/>
    </source>
</evidence>
<feature type="coiled-coil region" evidence="11">
    <location>
        <begin position="94"/>
        <end position="121"/>
    </location>
</feature>
<evidence type="ECO:0000256" key="4">
    <source>
        <dbReference type="ARBA" id="ARBA00023015"/>
    </source>
</evidence>
<dbReference type="CDD" id="cd12148">
    <property type="entry name" value="fungal_TF_MHR"/>
    <property type="match status" value="1"/>
</dbReference>
<proteinExistence type="inferred from homology"/>
<dbReference type="InterPro" id="IPR051089">
    <property type="entry name" value="prtT"/>
</dbReference>
<keyword evidence="7" id="KW-0539">Nucleus</keyword>
<dbReference type="PROSITE" id="PS50048">
    <property type="entry name" value="ZN2_CY6_FUNGAL_2"/>
    <property type="match status" value="1"/>
</dbReference>
<evidence type="ECO:0000256" key="1">
    <source>
        <dbReference type="ARBA" id="ARBA00004123"/>
    </source>
</evidence>
<organism evidence="14 15">
    <name type="scientific">Talaromyces proteolyticus</name>
    <dbReference type="NCBI Taxonomy" id="1131652"/>
    <lineage>
        <taxon>Eukaryota</taxon>
        <taxon>Fungi</taxon>
        <taxon>Dikarya</taxon>
        <taxon>Ascomycota</taxon>
        <taxon>Pezizomycotina</taxon>
        <taxon>Eurotiomycetes</taxon>
        <taxon>Eurotiomycetidae</taxon>
        <taxon>Eurotiales</taxon>
        <taxon>Trichocomaceae</taxon>
        <taxon>Talaromyces</taxon>
        <taxon>Talaromyces sect. Bacilispori</taxon>
    </lineage>
</organism>
<dbReference type="EMBL" id="JAJTJA010000002">
    <property type="protein sequence ID" value="KAH8704145.1"/>
    <property type="molecule type" value="Genomic_DNA"/>
</dbReference>
<gene>
    <name evidence="14" type="ORF">BGW36DRAFT_394283</name>
</gene>
<keyword evidence="3" id="KW-0862">Zinc</keyword>
<evidence type="ECO:0000256" key="2">
    <source>
        <dbReference type="ARBA" id="ARBA00022723"/>
    </source>
</evidence>
<keyword evidence="15" id="KW-1185">Reference proteome</keyword>
<dbReference type="InterPro" id="IPR036864">
    <property type="entry name" value="Zn2-C6_fun-type_DNA-bd_sf"/>
</dbReference>
<sequence length="633" mass="71697">MDVRPWKADTIHGPQRRLKRGSDSGDSDRPTKSRIRRSMTACNTCRKLKTRCDLDRCSHACRRCLSLRIECELPETPEQLRDSRSRWPDAGVVSSSIEERLTSLENSMSELTKTVRQVMEASSSRPHSPRSAIIGNDEIDYLTPHDSVRSLKPMSMISGLQHELFGEKSDFAPESDNQTGDDIVAQGLINPNQANRLLQLFVENFGPSVSVYSMSDLPTNIRQSDPFLFTTACLLASRSLPDIPLPVVNAIYHHMRRQSTSILWGSPSLKFSSLQALGLLCLYSATVQTDVVMDSWLLSSLSINHAILSFSFLNQPLSEPIVNDNHLGQYRVWNSLCLAHLQCVISNGRPLNLKRKHLHYCYRILESPHAKLDDGRIVAEIELYYLTLSLQNKHYRTQSIDIGYEELARWRQNWAHILMNEENTAPLNLAFWFCHLLLYRMSLREKPGSDGFITEIVKSARHIVSTFIQLQPRAVVSFIDQVLFIVGYASLTLCEYDIANPIIDQVQFQFIHIAHNEKHMAYRFAYVMSELKQRSTKMNHSHPTPPYHPMDAPVALNPPIASLLLQSSIVDPMFDRSGPVDQLLTRFMSVGVDSTVATPVYEPISTIPLSNCGLISPVTVQHPHRPYQSPPSE</sequence>
<dbReference type="InterPro" id="IPR001138">
    <property type="entry name" value="Zn2Cys6_DnaBD"/>
</dbReference>
<comment type="subcellular location">
    <subcellularLocation>
        <location evidence="1">Nucleus</location>
    </subcellularLocation>
</comment>
<feature type="domain" description="Zn(2)-C6 fungal-type" evidence="13">
    <location>
        <begin position="41"/>
        <end position="73"/>
    </location>
</feature>
<evidence type="ECO:0000256" key="8">
    <source>
        <dbReference type="ARBA" id="ARBA00038134"/>
    </source>
</evidence>
<protein>
    <recommendedName>
        <fullName evidence="9">Transcriptional activator of proteases prtT</fullName>
    </recommendedName>
    <alternativeName>
        <fullName evidence="10">Zn(2)-C6 zinc finger-containing protein prtT</fullName>
    </alternativeName>
</protein>
<evidence type="ECO:0000313" key="15">
    <source>
        <dbReference type="Proteomes" id="UP001201262"/>
    </source>
</evidence>
<evidence type="ECO:0000256" key="6">
    <source>
        <dbReference type="ARBA" id="ARBA00023163"/>
    </source>
</evidence>
<dbReference type="SMART" id="SM00066">
    <property type="entry name" value="GAL4"/>
    <property type="match status" value="1"/>
</dbReference>
<dbReference type="Pfam" id="PF00172">
    <property type="entry name" value="Zn_clus"/>
    <property type="match status" value="1"/>
</dbReference>
<dbReference type="PANTHER" id="PTHR31845:SF34">
    <property type="entry name" value="TRANSCRIPTIONAL ACTIVATOR OF PROTEASES PRTT"/>
    <property type="match status" value="1"/>
</dbReference>
<dbReference type="SUPFAM" id="SSF57701">
    <property type="entry name" value="Zn2/Cys6 DNA-binding domain"/>
    <property type="match status" value="1"/>
</dbReference>
<dbReference type="Proteomes" id="UP001201262">
    <property type="component" value="Unassembled WGS sequence"/>
</dbReference>
<dbReference type="CDD" id="cd00067">
    <property type="entry name" value="GAL4"/>
    <property type="match status" value="1"/>
</dbReference>
<dbReference type="GO" id="GO:0000976">
    <property type="term" value="F:transcription cis-regulatory region binding"/>
    <property type="evidence" value="ECO:0007669"/>
    <property type="project" value="TreeGrafter"/>
</dbReference>
<keyword evidence="4" id="KW-0805">Transcription regulation</keyword>
<dbReference type="AlphaFoldDB" id="A0AAD4L242"/>
<evidence type="ECO:0000256" key="9">
    <source>
        <dbReference type="ARBA" id="ARBA00041135"/>
    </source>
</evidence>
<evidence type="ECO:0000256" key="11">
    <source>
        <dbReference type="SAM" id="Coils"/>
    </source>
</evidence>
<evidence type="ECO:0000256" key="10">
    <source>
        <dbReference type="ARBA" id="ARBA00042461"/>
    </source>
</evidence>
<name>A0AAD4L242_9EURO</name>